<evidence type="ECO:0000313" key="7">
    <source>
        <dbReference type="Proteomes" id="UP001259832"/>
    </source>
</evidence>
<dbReference type="SUPFAM" id="SSF103481">
    <property type="entry name" value="Multidrug resistance efflux transporter EmrE"/>
    <property type="match status" value="4"/>
</dbReference>
<dbReference type="GO" id="GO:0004672">
    <property type="term" value="F:protein kinase activity"/>
    <property type="evidence" value="ECO:0007669"/>
    <property type="project" value="InterPro"/>
</dbReference>
<feature type="transmembrane region" description="Helical" evidence="4">
    <location>
        <begin position="611"/>
        <end position="633"/>
    </location>
</feature>
<dbReference type="SMART" id="SM00482">
    <property type="entry name" value="POLAc"/>
    <property type="match status" value="1"/>
</dbReference>
<dbReference type="InterPro" id="IPR008271">
    <property type="entry name" value="Ser/Thr_kinase_AS"/>
</dbReference>
<dbReference type="GO" id="GO:0005524">
    <property type="term" value="F:ATP binding"/>
    <property type="evidence" value="ECO:0007669"/>
    <property type="project" value="InterPro"/>
</dbReference>
<dbReference type="InterPro" id="IPR036397">
    <property type="entry name" value="RNaseH_sf"/>
</dbReference>
<accession>A0AAD9H2S2</accession>
<evidence type="ECO:0000256" key="4">
    <source>
        <dbReference type="SAM" id="Phobius"/>
    </source>
</evidence>
<feature type="transmembrane region" description="Helical" evidence="4">
    <location>
        <begin position="841"/>
        <end position="860"/>
    </location>
</feature>
<dbReference type="GO" id="GO:0006261">
    <property type="term" value="P:DNA-templated DNA replication"/>
    <property type="evidence" value="ECO:0007669"/>
    <property type="project" value="InterPro"/>
</dbReference>
<dbReference type="InterPro" id="IPR012337">
    <property type="entry name" value="RNaseH-like_sf"/>
</dbReference>
<dbReference type="InterPro" id="IPR002562">
    <property type="entry name" value="3'-5'_exonuclease_dom"/>
</dbReference>
<dbReference type="GO" id="GO:0008408">
    <property type="term" value="F:3'-5' exonuclease activity"/>
    <property type="evidence" value="ECO:0007669"/>
    <property type="project" value="InterPro"/>
</dbReference>
<feature type="transmembrane region" description="Helical" evidence="4">
    <location>
        <begin position="930"/>
        <end position="949"/>
    </location>
</feature>
<dbReference type="InterPro" id="IPR000719">
    <property type="entry name" value="Prot_kinase_dom"/>
</dbReference>
<dbReference type="SUPFAM" id="SSF53098">
    <property type="entry name" value="Ribonuclease H-like"/>
    <property type="match status" value="1"/>
</dbReference>
<dbReference type="GO" id="GO:0003677">
    <property type="term" value="F:DNA binding"/>
    <property type="evidence" value="ECO:0007669"/>
    <property type="project" value="InterPro"/>
</dbReference>
<feature type="transmembrane region" description="Helical" evidence="4">
    <location>
        <begin position="583"/>
        <end position="605"/>
    </location>
</feature>
<keyword evidence="4" id="KW-1133">Transmembrane helix</keyword>
<dbReference type="InterPro" id="IPR043502">
    <property type="entry name" value="DNA/RNA_pol_sf"/>
</dbReference>
<feature type="transmembrane region" description="Helical" evidence="4">
    <location>
        <begin position="404"/>
        <end position="424"/>
    </location>
</feature>
<proteinExistence type="predicted"/>
<feature type="transmembrane region" description="Helical" evidence="4">
    <location>
        <begin position="464"/>
        <end position="483"/>
    </location>
</feature>
<evidence type="ECO:0000259" key="5">
    <source>
        <dbReference type="PROSITE" id="PS50011"/>
    </source>
</evidence>
<gene>
    <name evidence="6" type="ORF">P3T76_000800</name>
</gene>
<dbReference type="CDD" id="cd08640">
    <property type="entry name" value="DNA_pol_A_plastid_like"/>
    <property type="match status" value="1"/>
</dbReference>
<evidence type="ECO:0000256" key="3">
    <source>
        <dbReference type="SAM" id="MobiDB-lite"/>
    </source>
</evidence>
<dbReference type="SUPFAM" id="SSF56672">
    <property type="entry name" value="DNA/RNA polymerases"/>
    <property type="match status" value="1"/>
</dbReference>
<keyword evidence="2" id="KW-0175">Coiled coil</keyword>
<dbReference type="Gene3D" id="1.10.510.10">
    <property type="entry name" value="Transferase(Phosphotransferase) domain 1"/>
    <property type="match status" value="1"/>
</dbReference>
<evidence type="ECO:0000313" key="6">
    <source>
        <dbReference type="EMBL" id="KAK1948511.1"/>
    </source>
</evidence>
<dbReference type="Gene3D" id="1.20.1060.10">
    <property type="entry name" value="Taq DNA Polymerase, Chain T, domain 4"/>
    <property type="match status" value="1"/>
</dbReference>
<feature type="transmembrane region" description="Helical" evidence="4">
    <location>
        <begin position="518"/>
        <end position="540"/>
    </location>
</feature>
<dbReference type="PROSITE" id="PS50011">
    <property type="entry name" value="PROTEIN_KINASE_DOM"/>
    <property type="match status" value="1"/>
</dbReference>
<feature type="transmembrane region" description="Helical" evidence="4">
    <location>
        <begin position="899"/>
        <end position="918"/>
    </location>
</feature>
<dbReference type="Proteomes" id="UP001259832">
    <property type="component" value="Unassembled WGS sequence"/>
</dbReference>
<feature type="compositionally biased region" description="Basic and acidic residues" evidence="3">
    <location>
        <begin position="351"/>
        <end position="367"/>
    </location>
</feature>
<organism evidence="6 7">
    <name type="scientific">Phytophthora citrophthora</name>
    <dbReference type="NCBI Taxonomy" id="4793"/>
    <lineage>
        <taxon>Eukaryota</taxon>
        <taxon>Sar</taxon>
        <taxon>Stramenopiles</taxon>
        <taxon>Oomycota</taxon>
        <taxon>Peronosporomycetes</taxon>
        <taxon>Peronosporales</taxon>
        <taxon>Peronosporaceae</taxon>
        <taxon>Phytophthora</taxon>
    </lineage>
</organism>
<dbReference type="FunFam" id="3.30.420.10:FF:000138">
    <property type="entry name" value="DNA polymerase I"/>
    <property type="match status" value="1"/>
</dbReference>
<feature type="transmembrane region" description="Helical" evidence="4">
    <location>
        <begin position="961"/>
        <end position="981"/>
    </location>
</feature>
<dbReference type="Pfam" id="PF00892">
    <property type="entry name" value="EamA"/>
    <property type="match status" value="4"/>
</dbReference>
<name>A0AAD9H2S2_9STRA</name>
<evidence type="ECO:0000256" key="1">
    <source>
        <dbReference type="ARBA" id="ARBA00022705"/>
    </source>
</evidence>
<comment type="caution">
    <text evidence="6">The sequence shown here is derived from an EMBL/GenBank/DDBJ whole genome shotgun (WGS) entry which is preliminary data.</text>
</comment>
<feature type="transmembrane region" description="Helical" evidence="4">
    <location>
        <begin position="436"/>
        <end position="452"/>
    </location>
</feature>
<dbReference type="Gene3D" id="3.30.420.10">
    <property type="entry name" value="Ribonuclease H-like superfamily/Ribonuclease H"/>
    <property type="match status" value="1"/>
</dbReference>
<dbReference type="SUPFAM" id="SSF56112">
    <property type="entry name" value="Protein kinase-like (PK-like)"/>
    <property type="match status" value="1"/>
</dbReference>
<feature type="region of interest" description="Disordered" evidence="3">
    <location>
        <begin position="339"/>
        <end position="384"/>
    </location>
</feature>
<keyword evidence="4" id="KW-0472">Membrane</keyword>
<dbReference type="PROSITE" id="PS00108">
    <property type="entry name" value="PROTEIN_KINASE_ST"/>
    <property type="match status" value="1"/>
</dbReference>
<keyword evidence="1" id="KW-0235">DNA replication</keyword>
<dbReference type="Pfam" id="PF01612">
    <property type="entry name" value="DNA_pol_A_exo1"/>
    <property type="match status" value="1"/>
</dbReference>
<dbReference type="PANTHER" id="PTHR10133:SF27">
    <property type="entry name" value="DNA POLYMERASE NU"/>
    <property type="match status" value="1"/>
</dbReference>
<protein>
    <submittedName>
        <fullName evidence="6">DNA polymerase I A</fullName>
    </submittedName>
</protein>
<dbReference type="InterPro" id="IPR037185">
    <property type="entry name" value="EmrE-like"/>
</dbReference>
<feature type="transmembrane region" description="Helical" evidence="4">
    <location>
        <begin position="1016"/>
        <end position="1035"/>
    </location>
</feature>
<dbReference type="GO" id="GO:0003887">
    <property type="term" value="F:DNA-directed DNA polymerase activity"/>
    <property type="evidence" value="ECO:0007669"/>
    <property type="project" value="InterPro"/>
</dbReference>
<keyword evidence="7" id="KW-1185">Reference proteome</keyword>
<feature type="transmembrane region" description="Helical" evidence="4">
    <location>
        <begin position="668"/>
        <end position="686"/>
    </location>
</feature>
<keyword evidence="4" id="KW-0812">Transmembrane</keyword>
<dbReference type="EMBL" id="JASMQC010000001">
    <property type="protein sequence ID" value="KAK1948511.1"/>
    <property type="molecule type" value="Genomic_DNA"/>
</dbReference>
<dbReference type="CDD" id="cd06139">
    <property type="entry name" value="DNA_polA_I_Ecoli_like_exo"/>
    <property type="match status" value="1"/>
</dbReference>
<dbReference type="Pfam" id="PF00069">
    <property type="entry name" value="Pkinase"/>
    <property type="match status" value="1"/>
</dbReference>
<dbReference type="GO" id="GO:0016020">
    <property type="term" value="C:membrane"/>
    <property type="evidence" value="ECO:0007669"/>
    <property type="project" value="InterPro"/>
</dbReference>
<feature type="transmembrane region" description="Helical" evidence="4">
    <location>
        <begin position="867"/>
        <end position="887"/>
    </location>
</feature>
<feature type="transmembrane region" description="Helical" evidence="4">
    <location>
        <begin position="645"/>
        <end position="662"/>
    </location>
</feature>
<dbReference type="PRINTS" id="PR00868">
    <property type="entry name" value="DNAPOLI"/>
</dbReference>
<dbReference type="InterPro" id="IPR002298">
    <property type="entry name" value="DNA_polymerase_A"/>
</dbReference>
<feature type="transmembrane region" description="Helical" evidence="4">
    <location>
        <begin position="489"/>
        <end position="511"/>
    </location>
</feature>
<feature type="transmembrane region" description="Helical" evidence="4">
    <location>
        <begin position="815"/>
        <end position="835"/>
    </location>
</feature>
<sequence>MNNKWTPSSSSSSLVAEATPALKKIPKSMITTEKQNSRLLAEKTILLEGSSAFLCRGFESLETATETALLQEYIDGRALYECVWKYRDSGRFPEDVAKFFAVQLVLALRDLHARRYIHRDFKSGNVLVGKDGFIKVIDFGLSKKVAEAREGDWSDTSERTQSLCGTPYIMAPEMFFRKPYGYAVDWWSLGVVIYEIIVGHPPWEYQCPTDSTMDEYLQRIKRKTESLFVEDDEKTTNLFSSELKSLIRYITMLLTISALLQIDPSKRLGRNGASEVINHAWFIDIDWTKFERKDLSLEVPYDFSGDYNPARVRNVEGHESLSSAESIDPEANANDRTAAVQPLPPDAARSLPDRKTDVAGDVEKEDQPLLDSDDTVSKSEMDDTMTPVKGATATLLSVKRAKGLGYIVFAGLNFSIASICIKYASHRVTSHETVFWRMIIAVVLNYAWARYKKRKMFVEPKYRGLLLFRCVVGTLGVNIQFYAMSKMVLTDAVVIVLTSPIFTFFLGAAFLGEKINRIDLLAGITSFLGVMFVTRPAFLFPTETVTKQVPPLAVYCAVGGSLTSAVVYTLLRRLSKVDPLITIHYFFVFGTCTSIMTLLLLGVNLTVPFEFTFLFAIFGSGFFSFIGQVFMTMGFQIEKAGIASVMRYFDVVFVVAMDVLILGETVNILSLLGAGIIMAGVSMIVLRRAREKDELQSTATSGPVVRVQVTDNDEGIVNEALNADETSPAMIKASSSTEYGAPQGWRSPQTLALGYIAFAAFNLSLMRVCVKYASRKVTSHETVLWRSSVAWLLNLALVFRRKSKLTVASKHHSMLFWRCFFGTFGISIQFYAMAQMVLTDAVVLIFTSPIVTFMLGALVLGEAIERLDFISCLVSYVGVMFVTRPAFVFGTDEAKEVPPLALICALGGSVMQASSYIAMRQLKELNYVVINHYFLLFGLLYALVTLWYFDVSFSLPTDAMLMISLFGSGLFAFVGQVFLTMGFQQSKAGIASVMRYLDVVFVLFWDIVLLGEHVSMFSVTGAAIIIAMGMFANAFKRGGLIKAATRGEEPAERQEPQWTIAEMKAIILRERKIRQQAQLAAEQALTAAKEAKKVILQLEEELDTKDQQLQQERASRKKAELTAQELSKSDVANGMLSHPSIATTRDERENSQITKLGQYPDYKAKHEAVDEDEDVAAVAVSKKRRGPKTATYEETSQEGSCKKMTLAEARKAAREEFMLRSWHRRLQSLRRLSTVAAHAPTDTRRPLQYVTSDKIDHRLLVGLTSADDEDRPVNLIQDEEGARRVLAKIEALGPNHFHACDTEVAQIDIKAVGPVGNGVVTCLSLYSGPDVDYGNGPYVWVDNLDSAEGTLQYFKEFLESKKYLKVWHNYSFDRHVLFNHGINVQGLGGDTMHMARLWNTARFQHGGYSLEALTADLLLQRKKPMKELFGIPKLKKDGSKGKERVMPTVEELQRFPEFRKRWIRYSVYDAESTWFLHRVLQDKLDQTFWYEKPPQIEGEESQIGSMYDFYRQYIIPFGECLTDIERKGMHVDLEYLAGVEKQALEDRERLEKLVLKWASRYCDESDRMNVYSAAQKQQLLFAPYYDEKKKKQVLPAERVFEIENTEGFIEEGKQKAKKKRNMTIRGLGIPPTHFTASGLPAASAEVLKDLAGHPEADPPKYGRAYDHFEDKEEGAAACVALKALFDISSINTMLNNFILPLQELSDSNSRVHCSLNLNTDTGRLSSRKPNLQNQPAMGKDRYKIRDAFTAPPGKKLIVADYSQLELRLMAHITQCKAMIEAFRAGGDFHSRTAMGMYPYVAEAVKKGEALLEWDHTCGEEPPAPLLKDKFGNERKNAKVLNFSIAYGKTAYGLSKDFNVSRKEAAETLEKWYSDRAEVRHWQGRAIDTARTYGYTRTLLGRYRRLPDAMLKDDSMASKKSRGHAERAAINTPIQGAAADVVMQAMLQVHQNPRLRELGWEMVSQIHDEIIVEGPEESVDEAMKLVVHLMENPFQKPLSVALEVDANVDDSWFKAK</sequence>
<evidence type="ECO:0000256" key="2">
    <source>
        <dbReference type="SAM" id="Coils"/>
    </source>
</evidence>
<dbReference type="InterPro" id="IPR011009">
    <property type="entry name" value="Kinase-like_dom_sf"/>
</dbReference>
<dbReference type="GO" id="GO:0006302">
    <property type="term" value="P:double-strand break repair"/>
    <property type="evidence" value="ECO:0007669"/>
    <property type="project" value="TreeGrafter"/>
</dbReference>
<dbReference type="Gene3D" id="3.30.200.20">
    <property type="entry name" value="Phosphorylase Kinase, domain 1"/>
    <property type="match status" value="1"/>
</dbReference>
<dbReference type="PANTHER" id="PTHR10133">
    <property type="entry name" value="DNA POLYMERASE I"/>
    <property type="match status" value="1"/>
</dbReference>
<dbReference type="InterPro" id="IPR001098">
    <property type="entry name" value="DNA-dir_DNA_pol_A_palm_dom"/>
</dbReference>
<dbReference type="Gene3D" id="1.10.150.20">
    <property type="entry name" value="5' to 3' exonuclease, C-terminal subdomain"/>
    <property type="match status" value="1"/>
</dbReference>
<reference evidence="6" key="1">
    <citation type="submission" date="2023-08" db="EMBL/GenBank/DDBJ databases">
        <title>Reference Genome Resource for the Citrus Pathogen Phytophthora citrophthora.</title>
        <authorList>
            <person name="Moller H."/>
            <person name="Coetzee B."/>
            <person name="Rose L.J."/>
            <person name="Van Niekerk J.M."/>
        </authorList>
    </citation>
    <scope>NUCLEOTIDE SEQUENCE</scope>
    <source>
        <strain evidence="6">STE-U-9442</strain>
    </source>
</reference>
<feature type="coiled-coil region" evidence="2">
    <location>
        <begin position="1081"/>
        <end position="1129"/>
    </location>
</feature>
<feature type="domain" description="Protein kinase" evidence="5">
    <location>
        <begin position="1"/>
        <end position="282"/>
    </location>
</feature>
<dbReference type="InterPro" id="IPR000620">
    <property type="entry name" value="EamA_dom"/>
</dbReference>
<dbReference type="Gene3D" id="3.30.70.370">
    <property type="match status" value="1"/>
</dbReference>
<dbReference type="Pfam" id="PF00476">
    <property type="entry name" value="DNA_pol_A"/>
    <property type="match status" value="2"/>
</dbReference>
<feature type="transmembrane region" description="Helical" evidence="4">
    <location>
        <begin position="552"/>
        <end position="571"/>
    </location>
</feature>